<dbReference type="AlphaFoldDB" id="A0A0D2M561"/>
<dbReference type="Proteomes" id="UP000054498">
    <property type="component" value="Unassembled WGS sequence"/>
</dbReference>
<dbReference type="PANTHER" id="PTHR12072:SF5">
    <property type="entry name" value="CWF19-LIKE PROTEIN 2"/>
    <property type="match status" value="1"/>
</dbReference>
<organism evidence="3 4">
    <name type="scientific">Monoraphidium neglectum</name>
    <dbReference type="NCBI Taxonomy" id="145388"/>
    <lineage>
        <taxon>Eukaryota</taxon>
        <taxon>Viridiplantae</taxon>
        <taxon>Chlorophyta</taxon>
        <taxon>core chlorophytes</taxon>
        <taxon>Chlorophyceae</taxon>
        <taxon>CS clade</taxon>
        <taxon>Sphaeropleales</taxon>
        <taxon>Selenastraceae</taxon>
        <taxon>Monoraphidium</taxon>
    </lineage>
</organism>
<evidence type="ECO:0000259" key="2">
    <source>
        <dbReference type="Pfam" id="PF04676"/>
    </source>
</evidence>
<dbReference type="InterPro" id="IPR040194">
    <property type="entry name" value="Cwf19-like"/>
</dbReference>
<accession>A0A0D2M561</accession>
<dbReference type="OrthoDB" id="2113965at2759"/>
<dbReference type="GO" id="GO:0071014">
    <property type="term" value="C:post-mRNA release spliceosomal complex"/>
    <property type="evidence" value="ECO:0007669"/>
    <property type="project" value="TreeGrafter"/>
</dbReference>
<dbReference type="KEGG" id="mng:MNEG_11553"/>
<dbReference type="PANTHER" id="PTHR12072">
    <property type="entry name" value="CWF19, CELL CYCLE CONTROL PROTEIN"/>
    <property type="match status" value="1"/>
</dbReference>
<comment type="similarity">
    <text evidence="1">Belongs to the CWF19 family.</text>
</comment>
<dbReference type="GeneID" id="25728827"/>
<name>A0A0D2M561_9CHLO</name>
<gene>
    <name evidence="3" type="ORF">MNEG_11553</name>
</gene>
<dbReference type="EMBL" id="KK103017">
    <property type="protein sequence ID" value="KIY96411.1"/>
    <property type="molecule type" value="Genomic_DNA"/>
</dbReference>
<evidence type="ECO:0000256" key="1">
    <source>
        <dbReference type="ARBA" id="ARBA00006795"/>
    </source>
</evidence>
<proteinExistence type="inferred from homology"/>
<dbReference type="GO" id="GO:0000398">
    <property type="term" value="P:mRNA splicing, via spliceosome"/>
    <property type="evidence" value="ECO:0007669"/>
    <property type="project" value="TreeGrafter"/>
</dbReference>
<dbReference type="InterPro" id="IPR006767">
    <property type="entry name" value="Cwf19-like_C_dom-2"/>
</dbReference>
<reference evidence="3 4" key="1">
    <citation type="journal article" date="2013" name="BMC Genomics">
        <title>Reconstruction of the lipid metabolism for the microalga Monoraphidium neglectum from its genome sequence reveals characteristics suitable for biofuel production.</title>
        <authorList>
            <person name="Bogen C."/>
            <person name="Al-Dilaimi A."/>
            <person name="Albersmeier A."/>
            <person name="Wichmann J."/>
            <person name="Grundmann M."/>
            <person name="Rupp O."/>
            <person name="Lauersen K.J."/>
            <person name="Blifernez-Klassen O."/>
            <person name="Kalinowski J."/>
            <person name="Goesmann A."/>
            <person name="Mussgnug J.H."/>
            <person name="Kruse O."/>
        </authorList>
    </citation>
    <scope>NUCLEOTIDE SEQUENCE [LARGE SCALE GENOMIC DNA]</scope>
    <source>
        <strain evidence="3 4">SAG 48.87</strain>
    </source>
</reference>
<sequence length="118" mass="13519">MAKAPLYYKQAIEHAESEWSQHHAKRLIDTKTKGLRGSVPPGFPYFYFGYSAGYLHVIDDESTFDREFGRQVAVGLLRLPAEEMHRRQRAEPQAAQERAAAQFRAAFDKYDWTKALAG</sequence>
<keyword evidence="4" id="KW-1185">Reference proteome</keyword>
<feature type="domain" description="Cwf19-like protein C-terminal" evidence="2">
    <location>
        <begin position="18"/>
        <end position="113"/>
    </location>
</feature>
<dbReference type="STRING" id="145388.A0A0D2M561"/>
<evidence type="ECO:0000313" key="3">
    <source>
        <dbReference type="EMBL" id="KIY96411.1"/>
    </source>
</evidence>
<dbReference type="RefSeq" id="XP_013895431.1">
    <property type="nucleotide sequence ID" value="XM_014039977.1"/>
</dbReference>
<protein>
    <recommendedName>
        <fullName evidence="2">Cwf19-like protein C-terminal domain-containing protein</fullName>
    </recommendedName>
</protein>
<evidence type="ECO:0000313" key="4">
    <source>
        <dbReference type="Proteomes" id="UP000054498"/>
    </source>
</evidence>
<dbReference type="Pfam" id="PF04676">
    <property type="entry name" value="CwfJ_C_2"/>
    <property type="match status" value="1"/>
</dbReference>